<evidence type="ECO:0000313" key="1">
    <source>
        <dbReference type="EMBL" id="CAL1531038.1"/>
    </source>
</evidence>
<organism evidence="1 2">
    <name type="scientific">Lymnaea stagnalis</name>
    <name type="common">Great pond snail</name>
    <name type="synonym">Helix stagnalis</name>
    <dbReference type="NCBI Taxonomy" id="6523"/>
    <lineage>
        <taxon>Eukaryota</taxon>
        <taxon>Metazoa</taxon>
        <taxon>Spiralia</taxon>
        <taxon>Lophotrochozoa</taxon>
        <taxon>Mollusca</taxon>
        <taxon>Gastropoda</taxon>
        <taxon>Heterobranchia</taxon>
        <taxon>Euthyneura</taxon>
        <taxon>Panpulmonata</taxon>
        <taxon>Hygrophila</taxon>
        <taxon>Lymnaeoidea</taxon>
        <taxon>Lymnaeidae</taxon>
        <taxon>Lymnaea</taxon>
    </lineage>
</organism>
<evidence type="ECO:0008006" key="3">
    <source>
        <dbReference type="Google" id="ProtNLM"/>
    </source>
</evidence>
<reference evidence="1 2" key="1">
    <citation type="submission" date="2024-04" db="EMBL/GenBank/DDBJ databases">
        <authorList>
            <consortium name="Genoscope - CEA"/>
            <person name="William W."/>
        </authorList>
    </citation>
    <scope>NUCLEOTIDE SEQUENCE [LARGE SCALE GENOMIC DNA]</scope>
</reference>
<dbReference type="PANTHER" id="PTHR14815:SF2">
    <property type="entry name" value="DDB1- AND CUL4-ASSOCIATED FACTOR 17"/>
    <property type="match status" value="1"/>
</dbReference>
<dbReference type="AlphaFoldDB" id="A0AAV2HCS9"/>
<dbReference type="Proteomes" id="UP001497497">
    <property type="component" value="Unassembled WGS sequence"/>
</dbReference>
<evidence type="ECO:0000313" key="2">
    <source>
        <dbReference type="Proteomes" id="UP001497497"/>
    </source>
</evidence>
<dbReference type="InterPro" id="IPR031620">
    <property type="entry name" value="DCAF17"/>
</dbReference>
<dbReference type="PANTHER" id="PTHR14815">
    <property type="entry name" value="DDB1- AND CUL4-ASSOCIATED FACTOR 17"/>
    <property type="match status" value="1"/>
</dbReference>
<dbReference type="GO" id="GO:0080008">
    <property type="term" value="C:Cul4-RING E3 ubiquitin ligase complex"/>
    <property type="evidence" value="ECO:0007669"/>
    <property type="project" value="TreeGrafter"/>
</dbReference>
<comment type="caution">
    <text evidence="1">The sequence shown here is derived from an EMBL/GenBank/DDBJ whole genome shotgun (WGS) entry which is preliminary data.</text>
</comment>
<dbReference type="GO" id="GO:0016567">
    <property type="term" value="P:protein ubiquitination"/>
    <property type="evidence" value="ECO:0007669"/>
    <property type="project" value="InterPro"/>
</dbReference>
<dbReference type="Pfam" id="PF15802">
    <property type="entry name" value="DCAF17"/>
    <property type="match status" value="1"/>
</dbReference>
<accession>A0AAV2HCS9</accession>
<name>A0AAV2HCS9_LYMST</name>
<protein>
    <recommendedName>
        <fullName evidence="3">DDB1- and CUL4-associated factor 17</fullName>
    </recommendedName>
</protein>
<proteinExistence type="predicted"/>
<dbReference type="EMBL" id="CAXITT010000080">
    <property type="protein sequence ID" value="CAL1531038.1"/>
    <property type="molecule type" value="Genomic_DNA"/>
</dbReference>
<gene>
    <name evidence="1" type="ORF">GSLYS_00005163001</name>
</gene>
<sequence length="525" mass="60355">MPTLKIFKTSSYEKRSNIYYHLLAKEYCSKYSHRRIHHVLGTLITKGSYKFTKVWEKHSKKHIACDGRFAFFDNYEKCIDCANHHNKAVVKFNLPKKSCCKIEDAILMEGTPETVSLPHKGYRGCLLALNNKNLLIRIDIESGHILEEVYVGSTHLKFRKILWNVFDESFLLCSNKLLPSERQSSHSQPFMQLVVMSCMPLDFICKFPLTKQIFGKDACGASISLNILFVMHSSNHVRMYSLERIMSESLTHSHKLYDVLPGGEQYGVYPSCLTQNITLTAPPPCLFEVQCHNHDVMLTMPPIHYIMSPYGSRYQRGYYVFSFENRQMVKGGFLEPETDEIDDRVCLHADDSGRIIHMKNKELKILKLLKKNESDNETELVEDFIISCGKDAKISPFPTVTQSGRIIRPRVRDSSVEITERSVLAMMYSDELDMIIVTSTPNPNREIGDNPSCTLVGFYDNWNGTLCRQFEIEKNTIETLERSVCYNLDTLTHVFKTVDGLFKCNVFKLQAVPDAEDLPSGMRRR</sequence>
<keyword evidence="2" id="KW-1185">Reference proteome</keyword>